<evidence type="ECO:0000313" key="4">
    <source>
        <dbReference type="EMBL" id="RFB05369.1"/>
    </source>
</evidence>
<dbReference type="InParanoid" id="A0A371RIU4"/>
<gene>
    <name evidence="4" type="ORF">DX908_08920</name>
</gene>
<dbReference type="AlphaFoldDB" id="A0A371RIU4"/>
<dbReference type="SUPFAM" id="SSF56925">
    <property type="entry name" value="OMPA-like"/>
    <property type="match status" value="1"/>
</dbReference>
<feature type="region of interest" description="Disordered" evidence="1">
    <location>
        <begin position="25"/>
        <end position="46"/>
    </location>
</feature>
<dbReference type="EMBL" id="QUQO01000001">
    <property type="protein sequence ID" value="RFB05369.1"/>
    <property type="molecule type" value="Genomic_DNA"/>
</dbReference>
<dbReference type="RefSeq" id="WP_116392001.1">
    <property type="nucleotide sequence ID" value="NZ_QUQO01000001.1"/>
</dbReference>
<evidence type="ECO:0000256" key="2">
    <source>
        <dbReference type="SAM" id="SignalP"/>
    </source>
</evidence>
<dbReference type="InterPro" id="IPR001677">
    <property type="entry name" value="TbpB_B_D"/>
</dbReference>
<evidence type="ECO:0000313" key="5">
    <source>
        <dbReference type="Proteomes" id="UP000264589"/>
    </source>
</evidence>
<dbReference type="Proteomes" id="UP000264589">
    <property type="component" value="Unassembled WGS sequence"/>
</dbReference>
<dbReference type="PROSITE" id="PS51257">
    <property type="entry name" value="PROKAR_LIPOPROTEIN"/>
    <property type="match status" value="1"/>
</dbReference>
<proteinExistence type="predicted"/>
<dbReference type="OrthoDB" id="7508067at2"/>
<organism evidence="4 5">
    <name type="scientific">Parvularcula marina</name>
    <dbReference type="NCBI Taxonomy" id="2292771"/>
    <lineage>
        <taxon>Bacteria</taxon>
        <taxon>Pseudomonadati</taxon>
        <taxon>Pseudomonadota</taxon>
        <taxon>Alphaproteobacteria</taxon>
        <taxon>Parvularculales</taxon>
        <taxon>Parvularculaceae</taxon>
        <taxon>Parvularcula</taxon>
    </lineage>
</organism>
<sequence>MAGRFLTASAALALVAACSSTGGGDFTETPTPVVDGSTGQTGPQRNLLLSDMSYGSPGRGRAINETFELQVSTFQVAPDANGSTGPSGNAVLGLVANSADMEGFSEGNTLTFTAATGEFVFDINTDTGAFSRSVFDILIDDPSEIAGLENSRTAKLWGSNPTLSFYSNGTPYNFQDAYPLAGINGNSSVAAIANALTALAESDVDADQDYYDAITTAANQLIDNPDQFHYGYNFAGGYGYYTATNQTGTNGETETVAIGEFSEFADTGEQTYGFFVYGHRTPLGEMPATGTALYEGKVSGAVLTNNSVRSLTGSANMDVNFSTGLLDFSIATLIREGGNNEGGTTFLPYKDLNGTGTINDTIFSGNLIEPNGDSSGDFQGAFFGPVANEAGGTFRFGNGASYAAGAFTVAQPTDN</sequence>
<feature type="signal peptide" evidence="2">
    <location>
        <begin position="1"/>
        <end position="23"/>
    </location>
</feature>
<evidence type="ECO:0000256" key="1">
    <source>
        <dbReference type="SAM" id="MobiDB-lite"/>
    </source>
</evidence>
<protein>
    <recommendedName>
        <fullName evidence="3">Transferrin-binding protein B C-lobe/N-lobe beta-barrel domain-containing protein</fullName>
    </recommendedName>
</protein>
<keyword evidence="5" id="KW-1185">Reference proteome</keyword>
<keyword evidence="2" id="KW-0732">Signal</keyword>
<dbReference type="InterPro" id="IPR011250">
    <property type="entry name" value="OMP/PagP_B-barrel"/>
</dbReference>
<evidence type="ECO:0000259" key="3">
    <source>
        <dbReference type="Pfam" id="PF01298"/>
    </source>
</evidence>
<name>A0A371RIU4_9PROT</name>
<dbReference type="Pfam" id="PF01298">
    <property type="entry name" value="TbpB_B_D"/>
    <property type="match status" value="1"/>
</dbReference>
<accession>A0A371RIU4</accession>
<feature type="domain" description="Transferrin-binding protein B C-lobe/N-lobe beta-barrel" evidence="3">
    <location>
        <begin position="286"/>
        <end position="407"/>
    </location>
</feature>
<dbReference type="Gene3D" id="2.40.160.90">
    <property type="match status" value="1"/>
</dbReference>
<feature type="chain" id="PRO_5017042563" description="Transferrin-binding protein B C-lobe/N-lobe beta-barrel domain-containing protein" evidence="2">
    <location>
        <begin position="24"/>
        <end position="415"/>
    </location>
</feature>
<comment type="caution">
    <text evidence="4">The sequence shown here is derived from an EMBL/GenBank/DDBJ whole genome shotgun (WGS) entry which is preliminary data.</text>
</comment>
<reference evidence="4 5" key="1">
    <citation type="submission" date="2018-08" db="EMBL/GenBank/DDBJ databases">
        <title>Parvularcula sp. SM1705, isolated from surface water of the South Sea China.</title>
        <authorList>
            <person name="Sun L."/>
        </authorList>
    </citation>
    <scope>NUCLEOTIDE SEQUENCE [LARGE SCALE GENOMIC DNA]</scope>
    <source>
        <strain evidence="4 5">SM1705</strain>
    </source>
</reference>